<reference evidence="1 2" key="1">
    <citation type="submission" date="2017-12" db="EMBL/GenBank/DDBJ databases">
        <title>Sequencing the genomes of 1000 Actinobacteria strains.</title>
        <authorList>
            <person name="Klenk H.-P."/>
        </authorList>
    </citation>
    <scope>NUCLEOTIDE SEQUENCE [LARGE SCALE GENOMIC DNA]</scope>
    <source>
        <strain evidence="1 2">DSM 45165</strain>
    </source>
</reference>
<dbReference type="EMBL" id="PJMY01000003">
    <property type="protein sequence ID" value="PKV95100.1"/>
    <property type="molecule type" value="Genomic_DNA"/>
</dbReference>
<comment type="caution">
    <text evidence="1">The sequence shown here is derived from an EMBL/GenBank/DDBJ whole genome shotgun (WGS) entry which is preliminary data.</text>
</comment>
<protein>
    <submittedName>
        <fullName evidence="1">Uncharacterized protein</fullName>
    </submittedName>
</protein>
<evidence type="ECO:0000313" key="2">
    <source>
        <dbReference type="Proteomes" id="UP000233750"/>
    </source>
</evidence>
<dbReference type="AlphaFoldDB" id="A0A2N3WMJ8"/>
<evidence type="ECO:0000313" key="1">
    <source>
        <dbReference type="EMBL" id="PKV95100.1"/>
    </source>
</evidence>
<dbReference type="Proteomes" id="UP000233750">
    <property type="component" value="Unassembled WGS sequence"/>
</dbReference>
<proteinExistence type="predicted"/>
<organism evidence="1 2">
    <name type="scientific">Amycolatopsis echigonensis</name>
    <dbReference type="NCBI Taxonomy" id="2576905"/>
    <lineage>
        <taxon>Bacteria</taxon>
        <taxon>Bacillati</taxon>
        <taxon>Actinomycetota</taxon>
        <taxon>Actinomycetes</taxon>
        <taxon>Pseudonocardiales</taxon>
        <taxon>Pseudonocardiaceae</taxon>
        <taxon>Amycolatopsis</taxon>
    </lineage>
</organism>
<sequence>MIRHSSAIFPSAMRLKTIPSMCTFRPVAGTPKNSPACVASAAQWRATHSSSAAICTNWKTMSGKASLPCSSTRLPSSIVVAGMPGKLP</sequence>
<keyword evidence="2" id="KW-1185">Reference proteome</keyword>
<name>A0A2N3WMJ8_9PSEU</name>
<accession>A0A2N3WMJ8</accession>
<gene>
    <name evidence="1" type="ORF">ATK30_6001</name>
</gene>